<reference key="5">
    <citation type="journal article" date="2000" name="Nature">
        <title>Sequence and analysis of chromosome 5 of the plant Arabidopsis thaliana.</title>
        <authorList>
            <consortium name="Kazusa DNA Research Institute"/>
            <consortium name="Cold Spring Harbor and Washington University in St Louis Sequencing Consortium"/>
            <consortium name="European Union Arabidopsis Genome Sequencing Consortium"/>
            <person name="Tabata S."/>
            <person name="Kaneko T."/>
            <person name="Nakamura Y."/>
            <person name="Kotani H."/>
            <person name="Kato T."/>
            <person name="Asamizu E."/>
            <person name="Miyajima N."/>
            <person name="Sasamoto S."/>
            <person name="Kimura T."/>
            <person name="Hosouchi T."/>
            <person name="Kawashima K."/>
            <person name="Kohara M."/>
            <person name="Matsumoto M."/>
            <person name="Matsuno A."/>
            <person name="Muraki A."/>
            <person name="Nakayama S."/>
            <person name="Nakazaki N."/>
            <person name="Naruo K."/>
            <person name="Okumura S."/>
            <person name="Shinpo S."/>
            <person name="Takeuchi C."/>
            <person name="Wada T."/>
            <person name="Watanabe A."/>
            <person name="Yamada M."/>
            <person name="Yasuda M."/>
            <person name="Sato S."/>
            <person name="de la Bastide M."/>
            <person name="Huang E."/>
            <person name="Spiegel L."/>
            <person name="Gnoj L."/>
            <person name="O'Shaughnessy A."/>
            <person name="Preston R."/>
            <person name="Habermann K."/>
            <person name="Murray J."/>
            <person name="Johnson D."/>
            <person name="Rohlfing T."/>
            <person name="Nelson J."/>
            <person name="Stoneking T."/>
            <person name="Pepin K."/>
            <person name="Spieth J."/>
            <person name="Sekhon M."/>
            <person name="Armstrong J."/>
            <person name="Becker M."/>
            <person name="Belter E."/>
            <person name="Cordum H."/>
            <person name="Cordes M."/>
            <person name="Courtney L."/>
            <person name="Courtney W."/>
            <person name="Dante M."/>
            <person name="Du H."/>
            <person name="Edwards J."/>
            <person name="Fryman J."/>
            <person name="Haakensen B."/>
            <person name="Lamar E."/>
            <person name="Latreille P."/>
            <person name="Leonard S."/>
            <person name="Meyer R."/>
            <person name="Mulvaney E."/>
            <person name="Ozersky P."/>
            <person name="Riley A."/>
            <person name="Strowmatt C."/>
            <person name="Wagner-McPherson C."/>
            <person name="Wollam A."/>
            <person name="Yoakum M."/>
            <person name="Bell M."/>
            <person name="Dedhia N."/>
            <person name="Parnell L."/>
            <person name="Shah R."/>
            <person name="Rodriguez M."/>
            <person name="See L.H."/>
            <person name="Vil D."/>
            <person name="Baker J."/>
            <person name="Kirchoff K."/>
            <person name="Toth K."/>
            <person name="King L."/>
            <person name="Bahret A."/>
            <person name="Miller B."/>
            <person name="Marra M."/>
            <person name="Martienssen R."/>
            <person name="McCombie W.R."/>
            <person name="Wilson R.K."/>
            <person name="Murphy G."/>
            <person name="Bancroft I."/>
            <person name="Volckaert G."/>
            <person name="Wambutt R."/>
            <person name="Dusterhoft A."/>
            <person name="Stiekema W."/>
            <person name="Pohl T."/>
            <person name="Entian K.D."/>
            <person name="Terryn N."/>
            <person name="Hartley N."/>
            <person name="Bent E."/>
            <person name="Johnson S."/>
            <person name="Langham S.A."/>
            <person name="McCullagh B."/>
            <person name="Robben J."/>
            <person name="Grymonprez B."/>
            <person name="Zimmermann W."/>
            <person name="Ramsperger U."/>
            <person name="Wedler H."/>
            <person name="Balke K."/>
            <person name="Wedler E."/>
            <person name="Peters S."/>
            <person name="van Staveren M."/>
            <person name="Dirkse W."/>
            <person name="Mooijman P."/>
            <person name="Lankhorst R.K."/>
            <person name="Weitzenegger T."/>
            <person name="Bothe G."/>
            <person name="Rose M."/>
            <person name="Hauf J."/>
            <person name="Berneiser S."/>
            <person name="Hempel S."/>
            <person name="Feldpausch M."/>
            <person name="Lamberth S."/>
            <person name="Villarroel R."/>
            <person name="Gielen J."/>
            <person name="Ardiles W."/>
            <person name="Bents O."/>
            <person name="Lemcke K."/>
            <person name="Kolesov G."/>
            <person name="Mayer K."/>
            <person name="Rudd S."/>
            <person name="Schoof H."/>
            <person name="Schueller C."/>
            <person name="Zaccaria P."/>
            <person name="Mewes H.W."/>
            <person name="Bevan M."/>
            <person name="Fransz P."/>
        </authorList>
    </citation>
    <scope>NUCLEOTIDE SEQUENCE [LARGE SCALE GENOMIC DNA]</scope>
    <source>
        <strain>cv. Columbia</strain>
    </source>
</reference>
<dbReference type="EMBL" id="AB028611">
    <property type="protein sequence ID" value="BAB01834.1"/>
    <property type="molecule type" value="Genomic_DNA"/>
</dbReference>
<sequence length="161" mass="18673">MLARVEMRQYRQNPVLMRVGGLFRKQFDDALEANNPEAHYLEGLRYACWEKDLVMAKKHIFKAVNKVDEALFVMAMLSICGGEKELGEFFTEQLFALPWAEVLAMGDSLFSALERMAVRHGTAYKLTWNGAHPPCVSIHNIYNRCEECYIFFCSKEFCRRC</sequence>
<name>Q9LRV4_ARATH</name>
<dbReference type="AlphaFoldDB" id="Q9LRV4"/>
<evidence type="ECO:0000313" key="3">
    <source>
        <dbReference type="EMBL" id="BAB10870.1"/>
    </source>
</evidence>
<reference key="4">
    <citation type="journal article" date="2000" name="Nature">
        <title>Sequence and analysis of chromosome 3 of the plant Arabidopsis thaliana.</title>
        <authorList>
            <consortium name="European Union Chromosome 3 Arabidopsis Sequencing Consortium"/>
            <consortium name="Institute for Genomic Research"/>
            <consortium name="Kazusa DNA Research Institute"/>
            <person name="Salanoubat M."/>
            <person name="Lemcke K."/>
            <person name="Rieger M."/>
            <person name="Ansorge W."/>
            <person name="Unseld M."/>
            <person name="Fartmann B."/>
            <person name="Valle G."/>
            <person name="Blocker H."/>
            <person name="Perez-Alonso M."/>
            <person name="Obermaier B."/>
            <person name="Delseny M."/>
            <person name="Boutry M."/>
            <person name="Grivell L.A."/>
            <person name="Mache R."/>
            <person name="Puigdomenech P."/>
            <person name="De Simone V."/>
            <person name="Choisne N."/>
            <person name="Artiguenave F."/>
            <person name="Robert C."/>
            <person name="Brottier P."/>
            <person name="Wincker P."/>
            <person name="Cattolico L."/>
            <person name="Weissenbach J."/>
            <person name="Saurin W."/>
            <person name="Quetier F."/>
            <person name="Schafer M."/>
            <person name="Muller-Auer S."/>
            <person name="Gabel C."/>
            <person name="Fuchs M."/>
            <person name="Benes V."/>
            <person name="Wurmbach E."/>
            <person name="Drzonek H."/>
            <person name="Erfle H."/>
            <person name="Jordan N."/>
            <person name="Bangert S."/>
            <person name="Wiedelmann R."/>
            <person name="Kranz H."/>
            <person name="Voss H."/>
            <person name="Holland R."/>
            <person name="Brandt P."/>
            <person name="Nyakatura G."/>
            <person name="Vezzi A."/>
            <person name="D'Angelo M."/>
            <person name="Pallavicini A."/>
            <person name="Toppo S."/>
            <person name="Simionati B."/>
            <person name="Conrad A."/>
            <person name="Hornischer K."/>
            <person name="Kauer G."/>
            <person name="Lohnert T.H."/>
            <person name="Nordsiek G."/>
            <person name="Reichelt J."/>
            <person name="Scharfe M."/>
            <person name="Schon O."/>
            <person name="Bargues M."/>
            <person name="Terol J."/>
            <person name="Climent J."/>
            <person name="Navarro P."/>
            <person name="Collado C."/>
            <person name="Perez-Perez A."/>
            <person name="Ottenwalder B."/>
            <person name="Duchemin D."/>
            <person name="Cooke R."/>
            <person name="Laudie M."/>
            <person name="Berger-Llauro C."/>
            <person name="Purnelle B."/>
            <person name="Masuy D."/>
            <person name="de Haan M."/>
            <person name="Maarse A.C."/>
            <person name="Alcaraz J.P."/>
            <person name="Cottet A."/>
            <person name="Casacuberta E."/>
            <person name="Monfort A."/>
            <person name="Argiriou A."/>
            <person name="flores M."/>
            <person name="Liguori R."/>
            <person name="Vitale D."/>
            <person name="Mannhaupt G."/>
            <person name="Haase D."/>
            <person name="Schoof H."/>
            <person name="Rudd S."/>
            <person name="Zaccaria P."/>
            <person name="Mewes H.W."/>
            <person name="Mayer K.F."/>
            <person name="Kaul S."/>
            <person name="Town C.D."/>
            <person name="Koo H.L."/>
            <person name="Tallon L.J."/>
            <person name="Jenkins J."/>
            <person name="Rooney T."/>
            <person name="Rizzo M."/>
            <person name="Walts A."/>
            <person name="Utterback T."/>
            <person name="Fujii C.Y."/>
            <person name="Shea T.P."/>
            <person name="Creasy T.H."/>
            <person name="Haas B."/>
            <person name="Maiti R."/>
            <person name="Wu D."/>
            <person name="Peterson J."/>
            <person name="Van Aken S."/>
            <person name="Pai G."/>
            <person name="Militscher J."/>
            <person name="Sellers P."/>
            <person name="Gill J.E."/>
            <person name="Feldblyum T.V."/>
            <person name="Preuss D."/>
            <person name="Lin X."/>
            <person name="Nierman W.C."/>
            <person name="Salzberg S.L."/>
            <person name="White O."/>
            <person name="Venter J.C."/>
            <person name="Fraser C.M."/>
            <person name="Kaneko T."/>
            <person name="Nakamura Y."/>
            <person name="Sato S."/>
            <person name="Kato T."/>
            <person name="Asamizu E."/>
            <person name="Sasamoto S."/>
            <person name="Kimura T."/>
            <person name="Idesawa K."/>
            <person name="Kawashima K."/>
            <person name="Kishida Y."/>
            <person name="Kiyokawa C."/>
            <person name="Kohara M."/>
            <person name="Matsumoto M."/>
            <person name="Matsuno A."/>
            <person name="Muraki A."/>
            <person name="Nakayama S."/>
            <person name="Nakazaki N."/>
            <person name="Shinpo S."/>
            <person name="Takeuchi C."/>
            <person name="Wada T."/>
            <person name="Watanabe A."/>
            <person name="Yamada M."/>
            <person name="Yasuda M."/>
            <person name="Tabata S."/>
        </authorList>
    </citation>
    <scope>NUCLEOTIDE SEQUENCE [LARGE SCALE GENOMIC DNA]</scope>
    <source>
        <strain>cv. Columbia</strain>
    </source>
</reference>
<reference evidence="1" key="8">
    <citation type="submission" date="2001-01" db="EMBL/GenBank/DDBJ databases">
        <authorList>
            <person name="Shinn P."/>
            <person name="Brooks S."/>
            <person name="Buehler E."/>
            <person name="Chao Q."/>
            <person name="Johnson-Hopson C."/>
            <person name="Khan S."/>
            <person name="Kim C."/>
            <person name="Altafi H."/>
            <person name="Bei B."/>
            <person name="Chin C."/>
            <person name="Chiou J."/>
            <person name="Choi E."/>
            <person name="Conn L."/>
            <person name="Conway A."/>
            <person name="Gonzalez A."/>
            <person name="Hansen N."/>
            <person name="Howing B."/>
            <person name="Koo T."/>
            <person name="Lam B."/>
            <person name="Lee J."/>
            <person name="Lenz C."/>
            <person name="Li J."/>
            <person name="Liu A."/>
            <person name="Liu J."/>
            <person name="Liu S."/>
            <person name="Mukharsky N."/>
            <person name="Nguyen M."/>
            <person name="Palm C."/>
            <person name="Pham P."/>
            <person name="Sakano H."/>
            <person name="Schwartz J."/>
            <person name="Southwick A."/>
            <person name="Thaveri A."/>
            <person name="Toriumi M."/>
            <person name="Vaysberg M."/>
            <person name="Yu G."/>
            <person name="Davis R."/>
            <person name="Federspiel N."/>
            <person name="Theologis A."/>
            <person name="Ecker J."/>
        </authorList>
    </citation>
    <scope>NUCLEOTIDE SEQUENCE</scope>
</reference>
<proteinExistence type="predicted"/>
<reference evidence="1" key="6">
    <citation type="submission" date="2000-07" db="EMBL/GenBank/DDBJ databases">
        <title>Genomic sequence for Arabidopsis thaliana BAC F22O13 from chromosome I.</title>
        <authorList>
            <person name="Khan S."/>
            <person name="Brooks S."/>
            <person name="Buehler E."/>
            <person name="Chao Q."/>
            <person name="Johnson-Hopson C."/>
            <person name="Kim C."/>
            <person name="Shinn P."/>
            <person name="Altafi H."/>
            <person name="Bei Q."/>
            <person name="Chin C."/>
            <person name="Chiou J."/>
            <person name="Choi E."/>
            <person name="Conn L."/>
            <person name="Conway A."/>
            <person name="Gonzales A."/>
            <person name="Hansen N."/>
            <person name="Howng B."/>
            <person name="Koo T."/>
            <person name="Lam B."/>
            <person name="Lee J."/>
            <person name="Lenz C."/>
            <person name="Li J."/>
            <person name="Liu A."/>
            <person name="Liu K."/>
            <person name="Liu S."/>
            <person name="Mukharsky N."/>
            <person name="Nguyen M."/>
            <person name="Palm C."/>
            <person name="Pham P."/>
            <person name="Sakano H."/>
            <person name="Schwartz J."/>
            <person name="Southwick A."/>
            <person name="Thaveri A."/>
            <person name="Toriumi M."/>
            <person name="Vaysberg M."/>
            <person name="Yu G."/>
            <person name="Federspiel N.A."/>
            <person name="Theologis A."/>
            <person name="Ecker J.R."/>
        </authorList>
    </citation>
    <scope>NUCLEOTIDE SEQUENCE</scope>
</reference>
<evidence type="ECO:0000313" key="1">
    <source>
        <dbReference type="EMBL" id="AAF99764.1"/>
    </source>
</evidence>
<organism evidence="2">
    <name type="scientific">Arabidopsis thaliana</name>
    <name type="common">Mouse-ear cress</name>
    <dbReference type="NCBI Taxonomy" id="3702"/>
    <lineage>
        <taxon>Eukaryota</taxon>
        <taxon>Viridiplantae</taxon>
        <taxon>Streptophyta</taxon>
        <taxon>Embryophyta</taxon>
        <taxon>Tracheophyta</taxon>
        <taxon>Spermatophyta</taxon>
        <taxon>Magnoliopsida</taxon>
        <taxon>eudicotyledons</taxon>
        <taxon>Gunneridae</taxon>
        <taxon>Pentapetalae</taxon>
        <taxon>rosids</taxon>
        <taxon>malvids</taxon>
        <taxon>Brassicales</taxon>
        <taxon>Brassicaceae</taxon>
        <taxon>Camelineae</taxon>
        <taxon>Arabidopsis</taxon>
    </lineage>
</organism>
<dbReference type="EMBL" id="AC003981">
    <property type="protein sequence ID" value="AAF99764.1"/>
    <property type="molecule type" value="Genomic_DNA"/>
</dbReference>
<dbReference type="PIR" id="T00729">
    <property type="entry name" value="T00729"/>
</dbReference>
<reference evidence="3" key="1">
    <citation type="journal article" date="1998" name="DNA Res.">
        <title>Structural analysis of Arabidopsis thaliana chromosome 5. V. Sequence features of the regions of 1,381,565 bp covered by twenty one physically assigned P1 and TAC clones.</title>
        <authorList>
            <person name="Kaneko T."/>
            <person name="Kotani H."/>
            <person name="Nakamura Y."/>
            <person name="Sato S."/>
            <person name="Asamizu E."/>
            <person name="Miyajima N."/>
            <person name="Tabata S."/>
        </authorList>
    </citation>
    <scope>NUCLEOTIDE SEQUENCE [LARGE SCALE GENOMIC DNA]</scope>
</reference>
<dbReference type="EMBL" id="AB010693">
    <property type="protein sequence ID" value="BAB10870.1"/>
    <property type="molecule type" value="Genomic_DNA"/>
</dbReference>
<protein>
    <submittedName>
        <fullName evidence="1">F22O13.22</fullName>
    </submittedName>
</protein>
<reference key="3">
    <citation type="journal article" date="2000" name="Nature">
        <title>Sequence and analysis of chromosome 1 of the plant Arabidopsis thaliana.</title>
        <authorList>
            <person name="Theologis A."/>
            <person name="Ecker J.R."/>
            <person name="Palm C.J."/>
            <person name="Federspiel N.A."/>
            <person name="Kaul S."/>
            <person name="White O."/>
            <person name="Alonso J."/>
            <person name="Altafi H."/>
            <person name="Araujo R."/>
            <person name="Bowman C.L."/>
            <person name="Brooks S.Y."/>
            <person name="Buehler E."/>
            <person name="Chan A."/>
            <person name="Chao Q."/>
            <person name="Chen H."/>
            <person name="Cheuk R.F."/>
            <person name="Chin C.W."/>
            <person name="Chung M.K."/>
            <person name="Conn L."/>
            <person name="Conway A.B."/>
            <person name="Conway A.R."/>
            <person name="Creasy T.H."/>
            <person name="Dewar K."/>
            <person name="Dunn P."/>
            <person name="Etgu P."/>
            <person name="Feldblyum T.V."/>
            <person name="Feng J."/>
            <person name="Fong B."/>
            <person name="Fujii C.Y."/>
            <person name="Gill J.E."/>
            <person name="Goldsmith A.D."/>
            <person name="Haas B."/>
            <person name="Hansen N.F."/>
            <person name="Hughes B."/>
            <person name="Huizar L."/>
            <person name="Hunter J.L."/>
            <person name="Jenkins J."/>
            <person name="Johnson-Hopson C."/>
            <person name="Khan S."/>
            <person name="Khaykin E."/>
            <person name="Kim C.J."/>
            <person name="Koo H.L."/>
            <person name="Kremenetskaia I."/>
            <person name="Kurtz D.B."/>
            <person name="Kwan A."/>
            <person name="Lam B."/>
            <person name="Langin-Hooper S."/>
            <person name="Lee A."/>
            <person name="Lee J.M."/>
            <person name="Lenz C.A."/>
            <person name="Li J.H."/>
            <person name="Li Y."/>
            <person name="Lin X."/>
            <person name="Liu S.X."/>
            <person name="Liu Z.A."/>
            <person name="Luros J.S."/>
            <person name="Maiti R."/>
            <person name="Marziali A."/>
            <person name="Militscher J."/>
            <person name="Miranda M."/>
            <person name="Nguyen M."/>
            <person name="Nierman W.C."/>
            <person name="Osborne B.I."/>
            <person name="Pai G."/>
            <person name="Peterson J."/>
            <person name="Pham P.K."/>
            <person name="Rizzo M."/>
            <person name="Rooney T."/>
            <person name="Rowley D."/>
            <person name="Sakano H."/>
            <person name="Salzberg S.L."/>
            <person name="Schwartz J.R."/>
            <person name="Shinn P."/>
            <person name="Southwick A.M."/>
            <person name="Sun H."/>
            <person name="Tallon L.J."/>
            <person name="Tambunga G."/>
            <person name="Toriumi M.J."/>
            <person name="Town C.D."/>
            <person name="Utterback T."/>
            <person name="Van Aken S."/>
            <person name="Vaysberg M."/>
            <person name="Vysotskaia V.S."/>
            <person name="Walker M."/>
            <person name="Wu D."/>
            <person name="Yu G."/>
            <person name="Fraser C.M."/>
            <person name="Venter J.C."/>
            <person name="Davis R.W."/>
        </authorList>
    </citation>
    <scope>NUCLEOTIDE SEQUENCE [LARGE SCALE GENOMIC DNA]</scope>
    <source>
        <strain>cv. Columbia</strain>
    </source>
</reference>
<reference evidence="1" key="7">
    <citation type="submission" date="2000-08" db="EMBL/GenBank/DDBJ databases">
        <authorList>
            <person name="Cheuk R."/>
            <person name="Shinn P."/>
            <person name="Brooks S."/>
            <person name="Buehler E."/>
            <person name="Chao Q."/>
            <person name="Johnson-Hopson C."/>
            <person name="Khan S."/>
            <person name="Kim C."/>
            <person name="Altafi H."/>
            <person name="Bei B."/>
            <person name="Chin C."/>
            <person name="Chiou J."/>
            <person name="Choi E."/>
            <person name="Conn L."/>
            <person name="Conway A."/>
            <person name="Gonzalez A."/>
            <person name="Hansen N."/>
            <person name="Howing B."/>
            <person name="Koo T."/>
            <person name="Lam B."/>
            <person name="Lee J."/>
            <person name="Lenz C."/>
            <person name="Li J."/>
            <person name="Liu A."/>
            <person name="Liu J."/>
            <person name="Liu S."/>
            <person name="Mukharsky N."/>
            <person name="Nguyen M."/>
            <person name="Palm C."/>
            <person name="Pham P."/>
            <person name="Sakano H."/>
            <person name="Schwartz J."/>
            <person name="Southwick A."/>
            <person name="Thaveri A."/>
            <person name="Toriumi M."/>
            <person name="Vaysberg M."/>
            <person name="Yu G."/>
            <person name="Davis R."/>
            <person name="Federspiel N."/>
            <person name="Theologis A."/>
            <person name="Ecker J."/>
        </authorList>
    </citation>
    <scope>NUCLEOTIDE SEQUENCE</scope>
</reference>
<reference evidence="2" key="2">
    <citation type="journal article" date="2000" name="DNA Res.">
        <title>Structural analysis of Arabidopsis thaliana chromosome 3. I. Sequence features of the regions of 4,504,864 bp covered by sixty P1 and TAC clones.</title>
        <authorList>
            <person name="Sato S."/>
            <person name="Nakamura Y."/>
            <person name="Kaneko T."/>
            <person name="Katoh T."/>
            <person name="Asamizu E."/>
            <person name="Tabata S."/>
        </authorList>
    </citation>
    <scope>NUCLEOTIDE SEQUENCE [LARGE SCALE GENOMIC DNA]</scope>
</reference>
<evidence type="ECO:0000313" key="2">
    <source>
        <dbReference type="EMBL" id="BAB01834.1"/>
    </source>
</evidence>
<accession>Q9LRV4</accession>